<feature type="compositionally biased region" description="Basic and acidic residues" evidence="1">
    <location>
        <begin position="233"/>
        <end position="249"/>
    </location>
</feature>
<organism evidence="3 4">
    <name type="scientific">Streptomyces sulfonofaciens</name>
    <dbReference type="NCBI Taxonomy" id="68272"/>
    <lineage>
        <taxon>Bacteria</taxon>
        <taxon>Bacillati</taxon>
        <taxon>Actinomycetota</taxon>
        <taxon>Actinomycetes</taxon>
        <taxon>Kitasatosporales</taxon>
        <taxon>Streptomycetaceae</taxon>
        <taxon>Streptomyces</taxon>
    </lineage>
</organism>
<reference evidence="3" key="2">
    <citation type="submission" date="2020-09" db="EMBL/GenBank/DDBJ databases">
        <authorList>
            <person name="Sun Q."/>
            <person name="Ohkuma M."/>
        </authorList>
    </citation>
    <scope>NUCLEOTIDE SEQUENCE</scope>
    <source>
        <strain evidence="3">JCM 5069</strain>
    </source>
</reference>
<dbReference type="RefSeq" id="WP_189929088.1">
    <property type="nucleotide sequence ID" value="NZ_BNCD01000001.1"/>
</dbReference>
<sequence length="249" mass="26767">MTRIDSVRAATDSAKDSVLHAAEVVAPYADTARDKAVHYAHEARVRIAPKVSLAADQARVQYDAHLAPRIVQARKQARSHVPTKVDEAAGRTAKVARQAAAVAGPRIEQAVAVSRPRIEQAVAVAGPARQEAVSRSSATLAALRGQVSAKDVQRIVRRRERRAMAGRMAKGALLLGALAGGAFAVWKWWDKQANPDWLVEPPAATEVSEESRLSSVDGSVGRSLDPDVAARQTESESAERVARERRQGK</sequence>
<dbReference type="EMBL" id="BNCD01000001">
    <property type="protein sequence ID" value="GHH70334.1"/>
    <property type="molecule type" value="Genomic_DNA"/>
</dbReference>
<keyword evidence="2" id="KW-0472">Membrane</keyword>
<feature type="transmembrane region" description="Helical" evidence="2">
    <location>
        <begin position="168"/>
        <end position="189"/>
    </location>
</feature>
<feature type="region of interest" description="Disordered" evidence="1">
    <location>
        <begin position="204"/>
        <end position="249"/>
    </location>
</feature>
<protein>
    <submittedName>
        <fullName evidence="3">Uncharacterized protein</fullName>
    </submittedName>
</protein>
<name>A0A919FR15_9ACTN</name>
<proteinExistence type="predicted"/>
<evidence type="ECO:0000256" key="2">
    <source>
        <dbReference type="SAM" id="Phobius"/>
    </source>
</evidence>
<keyword evidence="4" id="KW-1185">Reference proteome</keyword>
<keyword evidence="2" id="KW-0812">Transmembrane</keyword>
<dbReference type="Pfam" id="PF17258">
    <property type="entry name" value="DUF5324"/>
    <property type="match status" value="1"/>
</dbReference>
<evidence type="ECO:0000313" key="4">
    <source>
        <dbReference type="Proteomes" id="UP000603708"/>
    </source>
</evidence>
<accession>A0A919FR15</accession>
<evidence type="ECO:0000256" key="1">
    <source>
        <dbReference type="SAM" id="MobiDB-lite"/>
    </source>
</evidence>
<gene>
    <name evidence="3" type="ORF">GCM10018793_04210</name>
</gene>
<reference evidence="3" key="1">
    <citation type="journal article" date="2014" name="Int. J. Syst. Evol. Microbiol.">
        <title>Complete genome sequence of Corynebacterium casei LMG S-19264T (=DSM 44701T), isolated from a smear-ripened cheese.</title>
        <authorList>
            <consortium name="US DOE Joint Genome Institute (JGI-PGF)"/>
            <person name="Walter F."/>
            <person name="Albersmeier A."/>
            <person name="Kalinowski J."/>
            <person name="Ruckert C."/>
        </authorList>
    </citation>
    <scope>NUCLEOTIDE SEQUENCE</scope>
    <source>
        <strain evidence="3">JCM 5069</strain>
    </source>
</reference>
<evidence type="ECO:0000313" key="3">
    <source>
        <dbReference type="EMBL" id="GHH70334.1"/>
    </source>
</evidence>
<dbReference type="AlphaFoldDB" id="A0A919FR15"/>
<dbReference type="Proteomes" id="UP000603708">
    <property type="component" value="Unassembled WGS sequence"/>
</dbReference>
<dbReference type="InterPro" id="IPR035214">
    <property type="entry name" value="DUF5324"/>
</dbReference>
<keyword evidence="2" id="KW-1133">Transmembrane helix</keyword>
<comment type="caution">
    <text evidence="3">The sequence shown here is derived from an EMBL/GenBank/DDBJ whole genome shotgun (WGS) entry which is preliminary data.</text>
</comment>